<reference evidence="2 3" key="1">
    <citation type="submission" date="2024-01" db="EMBL/GenBank/DDBJ databases">
        <title>The genomes of 5 underutilized Papilionoideae crops provide insights into root nodulation and disease resistance.</title>
        <authorList>
            <person name="Yuan L."/>
        </authorList>
    </citation>
    <scope>NUCLEOTIDE SEQUENCE [LARGE SCALE GENOMIC DNA]</scope>
    <source>
        <strain evidence="2">LY-2023</strain>
        <tissue evidence="2">Leaf</tissue>
    </source>
</reference>
<sequence>MFTGQSALYINPLMRLIFYLFVLTNACMRQWCSFRLFSLILRTPFFTRLTITFALFCSVLVNVNAV</sequence>
<dbReference type="AlphaFoldDB" id="A0AAN9JCL6"/>
<dbReference type="Proteomes" id="UP001359559">
    <property type="component" value="Unassembled WGS sequence"/>
</dbReference>
<feature type="transmembrane region" description="Helical" evidence="1">
    <location>
        <begin position="6"/>
        <end position="24"/>
    </location>
</feature>
<feature type="transmembrane region" description="Helical" evidence="1">
    <location>
        <begin position="45"/>
        <end position="65"/>
    </location>
</feature>
<name>A0AAN9JCL6_CLITE</name>
<evidence type="ECO:0000313" key="2">
    <source>
        <dbReference type="EMBL" id="KAK7295781.1"/>
    </source>
</evidence>
<comment type="caution">
    <text evidence="2">The sequence shown here is derived from an EMBL/GenBank/DDBJ whole genome shotgun (WGS) entry which is preliminary data.</text>
</comment>
<keyword evidence="1" id="KW-0472">Membrane</keyword>
<proteinExistence type="predicted"/>
<keyword evidence="1" id="KW-0812">Transmembrane</keyword>
<keyword evidence="3" id="KW-1185">Reference proteome</keyword>
<evidence type="ECO:0000313" key="3">
    <source>
        <dbReference type="Proteomes" id="UP001359559"/>
    </source>
</evidence>
<gene>
    <name evidence="2" type="ORF">RJT34_18693</name>
</gene>
<keyword evidence="1" id="KW-1133">Transmembrane helix</keyword>
<protein>
    <submittedName>
        <fullName evidence="2">Uncharacterized protein</fullName>
    </submittedName>
</protein>
<accession>A0AAN9JCL6</accession>
<evidence type="ECO:0000256" key="1">
    <source>
        <dbReference type="SAM" id="Phobius"/>
    </source>
</evidence>
<dbReference type="EMBL" id="JAYKXN010000004">
    <property type="protein sequence ID" value="KAK7295781.1"/>
    <property type="molecule type" value="Genomic_DNA"/>
</dbReference>
<organism evidence="2 3">
    <name type="scientific">Clitoria ternatea</name>
    <name type="common">Butterfly pea</name>
    <dbReference type="NCBI Taxonomy" id="43366"/>
    <lineage>
        <taxon>Eukaryota</taxon>
        <taxon>Viridiplantae</taxon>
        <taxon>Streptophyta</taxon>
        <taxon>Embryophyta</taxon>
        <taxon>Tracheophyta</taxon>
        <taxon>Spermatophyta</taxon>
        <taxon>Magnoliopsida</taxon>
        <taxon>eudicotyledons</taxon>
        <taxon>Gunneridae</taxon>
        <taxon>Pentapetalae</taxon>
        <taxon>rosids</taxon>
        <taxon>fabids</taxon>
        <taxon>Fabales</taxon>
        <taxon>Fabaceae</taxon>
        <taxon>Papilionoideae</taxon>
        <taxon>50 kb inversion clade</taxon>
        <taxon>NPAAA clade</taxon>
        <taxon>indigoferoid/millettioid clade</taxon>
        <taxon>Phaseoleae</taxon>
        <taxon>Clitoria</taxon>
    </lineage>
</organism>